<evidence type="ECO:0000313" key="2">
    <source>
        <dbReference type="EMBL" id="KAK1353098.1"/>
    </source>
</evidence>
<organism evidence="2 3">
    <name type="scientific">Heracleum sosnowskyi</name>
    <dbReference type="NCBI Taxonomy" id="360622"/>
    <lineage>
        <taxon>Eukaryota</taxon>
        <taxon>Viridiplantae</taxon>
        <taxon>Streptophyta</taxon>
        <taxon>Embryophyta</taxon>
        <taxon>Tracheophyta</taxon>
        <taxon>Spermatophyta</taxon>
        <taxon>Magnoliopsida</taxon>
        <taxon>eudicotyledons</taxon>
        <taxon>Gunneridae</taxon>
        <taxon>Pentapetalae</taxon>
        <taxon>asterids</taxon>
        <taxon>campanulids</taxon>
        <taxon>Apiales</taxon>
        <taxon>Apiaceae</taxon>
        <taxon>Apioideae</taxon>
        <taxon>apioid superclade</taxon>
        <taxon>Tordylieae</taxon>
        <taxon>Tordyliinae</taxon>
        <taxon>Heracleum</taxon>
    </lineage>
</organism>
<dbReference type="GO" id="GO:0006355">
    <property type="term" value="P:regulation of DNA-templated transcription"/>
    <property type="evidence" value="ECO:0007669"/>
    <property type="project" value="InterPro"/>
</dbReference>
<dbReference type="InterPro" id="IPR038961">
    <property type="entry name" value="PRDA1"/>
</dbReference>
<comment type="caution">
    <text evidence="2">The sequence shown here is derived from an EMBL/GenBank/DDBJ whole genome shotgun (WGS) entry which is preliminary data.</text>
</comment>
<accession>A0AAD8GS57</accession>
<dbReference type="AlphaFoldDB" id="A0AAD8GS57"/>
<name>A0AAD8GS57_9APIA</name>
<dbReference type="EMBL" id="JAUIZM010000014">
    <property type="protein sequence ID" value="KAK1353098.1"/>
    <property type="molecule type" value="Genomic_DNA"/>
</dbReference>
<dbReference type="PANTHER" id="PTHR37262:SF1">
    <property type="entry name" value="PROTEIN PEP-RELATED DEVELOPMENT ARRESTED 1, CHLOROPLASTIC"/>
    <property type="match status" value="1"/>
</dbReference>
<dbReference type="Proteomes" id="UP001237642">
    <property type="component" value="Unassembled WGS sequence"/>
</dbReference>
<reference evidence="2" key="1">
    <citation type="submission" date="2023-02" db="EMBL/GenBank/DDBJ databases">
        <title>Genome of toxic invasive species Heracleum sosnowskyi carries increased number of genes despite the absence of recent whole-genome duplications.</title>
        <authorList>
            <person name="Schelkunov M."/>
            <person name="Shtratnikova V."/>
            <person name="Makarenko M."/>
            <person name="Klepikova A."/>
            <person name="Omelchenko D."/>
            <person name="Novikova G."/>
            <person name="Obukhova E."/>
            <person name="Bogdanov V."/>
            <person name="Penin A."/>
            <person name="Logacheva M."/>
        </authorList>
    </citation>
    <scope>NUCLEOTIDE SEQUENCE</scope>
    <source>
        <strain evidence="2">Hsosn_3</strain>
        <tissue evidence="2">Leaf</tissue>
    </source>
</reference>
<sequence>METRPVVPDRKLLARLVLIREEARNMMGGGILDERNDRGLSTLPEPEVYFLTKLVALKPGKTVREMIKNVMQGKDEGAEDSNDEEASKNGRKAPGGIAGKASVTGVKPLPVRPGMFLETVTKVLGGIYAGNVPGITAQHLEWVHQNTLQVLQEIAF</sequence>
<evidence type="ECO:0000256" key="1">
    <source>
        <dbReference type="SAM" id="MobiDB-lite"/>
    </source>
</evidence>
<dbReference type="PANTHER" id="PTHR37262">
    <property type="entry name" value="PROTEIN PEP-RELATED DEVELOPMENT ARRESTED 1, CHLOROPLASTIC"/>
    <property type="match status" value="1"/>
</dbReference>
<reference evidence="2" key="2">
    <citation type="submission" date="2023-05" db="EMBL/GenBank/DDBJ databases">
        <authorList>
            <person name="Schelkunov M.I."/>
        </authorList>
    </citation>
    <scope>NUCLEOTIDE SEQUENCE</scope>
    <source>
        <strain evidence="2">Hsosn_3</strain>
        <tissue evidence="2">Leaf</tissue>
    </source>
</reference>
<proteinExistence type="predicted"/>
<keyword evidence="3" id="KW-1185">Reference proteome</keyword>
<dbReference type="GO" id="GO:0042644">
    <property type="term" value="C:chloroplast nucleoid"/>
    <property type="evidence" value="ECO:0007669"/>
    <property type="project" value="InterPro"/>
</dbReference>
<gene>
    <name evidence="2" type="ORF">POM88_052936</name>
</gene>
<feature type="region of interest" description="Disordered" evidence="1">
    <location>
        <begin position="72"/>
        <end position="103"/>
    </location>
</feature>
<protein>
    <submittedName>
        <fullName evidence="2">Protein PEP-related development arrested 1, chloroplastic</fullName>
    </submittedName>
</protein>
<evidence type="ECO:0000313" key="3">
    <source>
        <dbReference type="Proteomes" id="UP001237642"/>
    </source>
</evidence>